<keyword evidence="2" id="KW-0238">DNA-binding</keyword>
<dbReference type="PANTHER" id="PTHR30146">
    <property type="entry name" value="LACI-RELATED TRANSCRIPTIONAL REPRESSOR"/>
    <property type="match status" value="1"/>
</dbReference>
<dbReference type="CDD" id="cd06267">
    <property type="entry name" value="PBP1_LacI_sugar_binding-like"/>
    <property type="match status" value="1"/>
</dbReference>
<dbReference type="InterPro" id="IPR028082">
    <property type="entry name" value="Peripla_BP_I"/>
</dbReference>
<sequence length="342" mass="37727">MKSHQITIIDIAKALGISKSTVSRALTGNPNIKSETMEAVIEMAKKLDYQRNLHAISLITRKSNTIGIIVPEFLSSYFPKVVIGAQAAATAAGYNVIISQSNETYATEVANTQVMLANQVDGIIVSMTKETLNYDHFKIFQRKGIPIVFFNRVCDEMAVPKVMVDDYDGAFKAVEHLLSTGKRRIAHLAGPNSLSMSVRRLNGYLDALKKNNIPIDEDLIIPYDLTIGKVKIYVNHLLQLKHPPDAIFAINDPTAIETILVIKKIGLRIPQDIAIVGFSNDYISSIIEPSLTTLSQPVEKIGETAITLLLDQMNRNVSDWKAVTKVLKTDLVIRNSTVASLL</sequence>
<dbReference type="PANTHER" id="PTHR30146:SF109">
    <property type="entry name" value="HTH-TYPE TRANSCRIPTIONAL REGULATOR GALS"/>
    <property type="match status" value="1"/>
</dbReference>
<gene>
    <name evidence="5" type="ORF">J2W55_000875</name>
</gene>
<keyword evidence="3" id="KW-0804">Transcription</keyword>
<dbReference type="InterPro" id="IPR010982">
    <property type="entry name" value="Lambda_DNA-bd_dom_sf"/>
</dbReference>
<reference evidence="5 6" key="1">
    <citation type="submission" date="2023-07" db="EMBL/GenBank/DDBJ databases">
        <title>Sorghum-associated microbial communities from plants grown in Nebraska, USA.</title>
        <authorList>
            <person name="Schachtman D."/>
        </authorList>
    </citation>
    <scope>NUCLEOTIDE SEQUENCE [LARGE SCALE GENOMIC DNA]</scope>
    <source>
        <strain evidence="5 6">3262</strain>
    </source>
</reference>
<dbReference type="Gene3D" id="3.40.50.2300">
    <property type="match status" value="2"/>
</dbReference>
<dbReference type="Pfam" id="PF00532">
    <property type="entry name" value="Peripla_BP_1"/>
    <property type="match status" value="1"/>
</dbReference>
<evidence type="ECO:0000256" key="1">
    <source>
        <dbReference type="ARBA" id="ARBA00023015"/>
    </source>
</evidence>
<keyword evidence="1" id="KW-0805">Transcription regulation</keyword>
<accession>A0ABU1T6P0</accession>
<keyword evidence="6" id="KW-1185">Reference proteome</keyword>
<dbReference type="InterPro" id="IPR000843">
    <property type="entry name" value="HTH_LacI"/>
</dbReference>
<comment type="caution">
    <text evidence="5">The sequence shown here is derived from an EMBL/GenBank/DDBJ whole genome shotgun (WGS) entry which is preliminary data.</text>
</comment>
<dbReference type="RefSeq" id="WP_310092370.1">
    <property type="nucleotide sequence ID" value="NZ_JAVDUU010000001.1"/>
</dbReference>
<organism evidence="5 6">
    <name type="scientific">Mucilaginibacter pocheonensis</name>
    <dbReference type="NCBI Taxonomy" id="398050"/>
    <lineage>
        <taxon>Bacteria</taxon>
        <taxon>Pseudomonadati</taxon>
        <taxon>Bacteroidota</taxon>
        <taxon>Sphingobacteriia</taxon>
        <taxon>Sphingobacteriales</taxon>
        <taxon>Sphingobacteriaceae</taxon>
        <taxon>Mucilaginibacter</taxon>
    </lineage>
</organism>
<evidence type="ECO:0000256" key="2">
    <source>
        <dbReference type="ARBA" id="ARBA00023125"/>
    </source>
</evidence>
<dbReference type="EMBL" id="JAVDUU010000001">
    <property type="protein sequence ID" value="MDR6941047.1"/>
    <property type="molecule type" value="Genomic_DNA"/>
</dbReference>
<dbReference type="SUPFAM" id="SSF47413">
    <property type="entry name" value="lambda repressor-like DNA-binding domains"/>
    <property type="match status" value="1"/>
</dbReference>
<protein>
    <submittedName>
        <fullName evidence="5">LacI family transcriptional regulator/LacI family repressor for deo operon, udp, cdd, tsx, nupC, and nupG</fullName>
    </submittedName>
</protein>
<dbReference type="Pfam" id="PF00356">
    <property type="entry name" value="LacI"/>
    <property type="match status" value="1"/>
</dbReference>
<dbReference type="Proteomes" id="UP001247620">
    <property type="component" value="Unassembled WGS sequence"/>
</dbReference>
<name>A0ABU1T6P0_9SPHI</name>
<evidence type="ECO:0000313" key="5">
    <source>
        <dbReference type="EMBL" id="MDR6941047.1"/>
    </source>
</evidence>
<dbReference type="SUPFAM" id="SSF53822">
    <property type="entry name" value="Periplasmic binding protein-like I"/>
    <property type="match status" value="1"/>
</dbReference>
<dbReference type="SMART" id="SM00354">
    <property type="entry name" value="HTH_LACI"/>
    <property type="match status" value="1"/>
</dbReference>
<evidence type="ECO:0000256" key="3">
    <source>
        <dbReference type="ARBA" id="ARBA00023163"/>
    </source>
</evidence>
<dbReference type="CDD" id="cd01392">
    <property type="entry name" value="HTH_LacI"/>
    <property type="match status" value="1"/>
</dbReference>
<proteinExistence type="predicted"/>
<dbReference type="Gene3D" id="1.10.260.40">
    <property type="entry name" value="lambda repressor-like DNA-binding domains"/>
    <property type="match status" value="1"/>
</dbReference>
<dbReference type="InterPro" id="IPR001761">
    <property type="entry name" value="Peripla_BP/Lac1_sug-bd_dom"/>
</dbReference>
<evidence type="ECO:0000313" key="6">
    <source>
        <dbReference type="Proteomes" id="UP001247620"/>
    </source>
</evidence>
<evidence type="ECO:0000259" key="4">
    <source>
        <dbReference type="PROSITE" id="PS50932"/>
    </source>
</evidence>
<dbReference type="PROSITE" id="PS50932">
    <property type="entry name" value="HTH_LACI_2"/>
    <property type="match status" value="1"/>
</dbReference>
<feature type="domain" description="HTH lacI-type" evidence="4">
    <location>
        <begin position="6"/>
        <end position="60"/>
    </location>
</feature>